<dbReference type="PANTHER" id="PTHR30118">
    <property type="entry name" value="HTH-TYPE TRANSCRIPTIONAL REGULATOR LEUO-RELATED"/>
    <property type="match status" value="1"/>
</dbReference>
<sequence length="306" mass="33667">MTLGGTDLNLLLSLKVLLEEGNVTRAGVRLELSQPAMSAALARLRRRFDDELLVRAGRDYELTPFAKDLLPEVQHAVRLLGRALHLEDEFDPATSERVFRLSMSDYAIAVVHEPLLRLLRATAPGVRLTISNLGPESRSSERVLLDHDALIAPLGFGFPGDSRPLWKDRMVLIADRANARLRDGAFTLDDLAELAYAVPSFGPGVLTPADRAFGELGIDRRIALQVAGFLPLPFVIAGTEMVALVPEMLARIHVRDDGPLVVVEPPMEEIVLAEGYWFAPDRLSDPAHLWFFDRLDELAVELAAGG</sequence>
<keyword evidence="2" id="KW-0805">Transcription regulation</keyword>
<accession>A0A7X0VBP6</accession>
<evidence type="ECO:0000256" key="3">
    <source>
        <dbReference type="ARBA" id="ARBA00023125"/>
    </source>
</evidence>
<protein>
    <submittedName>
        <fullName evidence="6">LysR family transcriptional regulator</fullName>
    </submittedName>
</protein>
<comment type="caution">
    <text evidence="6">The sequence shown here is derived from an EMBL/GenBank/DDBJ whole genome shotgun (WGS) entry which is preliminary data.</text>
</comment>
<keyword evidence="4" id="KW-0804">Transcription</keyword>
<dbReference type="Pfam" id="PF03466">
    <property type="entry name" value="LysR_substrate"/>
    <property type="match status" value="1"/>
</dbReference>
<dbReference type="CDD" id="cd08417">
    <property type="entry name" value="PBP2_Nitroaromatics_like"/>
    <property type="match status" value="1"/>
</dbReference>
<dbReference type="Pfam" id="PF00126">
    <property type="entry name" value="HTH_1"/>
    <property type="match status" value="1"/>
</dbReference>
<gene>
    <name evidence="6" type="ORF">H5V45_12705</name>
</gene>
<dbReference type="AlphaFoldDB" id="A0A7X0VBP6"/>
<evidence type="ECO:0000313" key="6">
    <source>
        <dbReference type="EMBL" id="MBB6628182.1"/>
    </source>
</evidence>
<dbReference type="Gene3D" id="1.10.10.10">
    <property type="entry name" value="Winged helix-like DNA-binding domain superfamily/Winged helix DNA-binding domain"/>
    <property type="match status" value="1"/>
</dbReference>
<dbReference type="Gene3D" id="3.40.190.10">
    <property type="entry name" value="Periplasmic binding protein-like II"/>
    <property type="match status" value="2"/>
</dbReference>
<dbReference type="GO" id="GO:0003700">
    <property type="term" value="F:DNA-binding transcription factor activity"/>
    <property type="evidence" value="ECO:0007669"/>
    <property type="project" value="InterPro"/>
</dbReference>
<dbReference type="InterPro" id="IPR037402">
    <property type="entry name" value="YidZ_PBP2"/>
</dbReference>
<reference evidence="6 7" key="1">
    <citation type="submission" date="2020-08" db="EMBL/GenBank/DDBJ databases">
        <authorList>
            <person name="Seo M.-J."/>
        </authorList>
    </citation>
    <scope>NUCLEOTIDE SEQUENCE [LARGE SCALE GENOMIC DNA]</scope>
    <source>
        <strain evidence="6 7">KIGAM211</strain>
    </source>
</reference>
<evidence type="ECO:0000259" key="5">
    <source>
        <dbReference type="PROSITE" id="PS50931"/>
    </source>
</evidence>
<dbReference type="EMBL" id="JACKXE010000001">
    <property type="protein sequence ID" value="MBB6628182.1"/>
    <property type="molecule type" value="Genomic_DNA"/>
</dbReference>
<dbReference type="PANTHER" id="PTHR30118:SF15">
    <property type="entry name" value="TRANSCRIPTIONAL REGULATORY PROTEIN"/>
    <property type="match status" value="1"/>
</dbReference>
<keyword evidence="7" id="KW-1185">Reference proteome</keyword>
<dbReference type="InterPro" id="IPR005119">
    <property type="entry name" value="LysR_subst-bd"/>
</dbReference>
<dbReference type="PROSITE" id="PS50931">
    <property type="entry name" value="HTH_LYSR"/>
    <property type="match status" value="1"/>
</dbReference>
<proteinExistence type="inferred from homology"/>
<name>A0A7X0VBP6_9ACTN</name>
<evidence type="ECO:0000313" key="7">
    <source>
        <dbReference type="Proteomes" id="UP000523955"/>
    </source>
</evidence>
<dbReference type="InterPro" id="IPR050389">
    <property type="entry name" value="LysR-type_TF"/>
</dbReference>
<dbReference type="Proteomes" id="UP000523955">
    <property type="component" value="Unassembled WGS sequence"/>
</dbReference>
<keyword evidence="3" id="KW-0238">DNA-binding</keyword>
<feature type="domain" description="HTH lysR-type" evidence="5">
    <location>
        <begin position="6"/>
        <end position="63"/>
    </location>
</feature>
<dbReference type="InterPro" id="IPR000847">
    <property type="entry name" value="LysR_HTH_N"/>
</dbReference>
<dbReference type="InterPro" id="IPR036388">
    <property type="entry name" value="WH-like_DNA-bd_sf"/>
</dbReference>
<dbReference type="RefSeq" id="WP_185253264.1">
    <property type="nucleotide sequence ID" value="NZ_JACKXE010000001.1"/>
</dbReference>
<dbReference type="InterPro" id="IPR036390">
    <property type="entry name" value="WH_DNA-bd_sf"/>
</dbReference>
<dbReference type="SUPFAM" id="SSF46785">
    <property type="entry name" value="Winged helix' DNA-binding domain"/>
    <property type="match status" value="1"/>
</dbReference>
<evidence type="ECO:0000256" key="1">
    <source>
        <dbReference type="ARBA" id="ARBA00009437"/>
    </source>
</evidence>
<evidence type="ECO:0000256" key="4">
    <source>
        <dbReference type="ARBA" id="ARBA00023163"/>
    </source>
</evidence>
<comment type="similarity">
    <text evidence="1">Belongs to the LysR transcriptional regulatory family.</text>
</comment>
<organism evidence="6 7">
    <name type="scientific">Nocardioides luti</name>
    <dbReference type="NCBI Taxonomy" id="2761101"/>
    <lineage>
        <taxon>Bacteria</taxon>
        <taxon>Bacillati</taxon>
        <taxon>Actinomycetota</taxon>
        <taxon>Actinomycetes</taxon>
        <taxon>Propionibacteriales</taxon>
        <taxon>Nocardioidaceae</taxon>
        <taxon>Nocardioides</taxon>
    </lineage>
</organism>
<dbReference type="PRINTS" id="PR00039">
    <property type="entry name" value="HTHLYSR"/>
</dbReference>
<dbReference type="GO" id="GO:0003677">
    <property type="term" value="F:DNA binding"/>
    <property type="evidence" value="ECO:0007669"/>
    <property type="project" value="UniProtKB-KW"/>
</dbReference>
<evidence type="ECO:0000256" key="2">
    <source>
        <dbReference type="ARBA" id="ARBA00023015"/>
    </source>
</evidence>
<dbReference type="SUPFAM" id="SSF53850">
    <property type="entry name" value="Periplasmic binding protein-like II"/>
    <property type="match status" value="1"/>
</dbReference>